<protein>
    <recommendedName>
        <fullName evidence="1">DUF6894 domain-containing protein</fullName>
    </recommendedName>
</protein>
<dbReference type="Proteomes" id="UP001055039">
    <property type="component" value="Unassembled WGS sequence"/>
</dbReference>
<comment type="caution">
    <text evidence="2">The sequence shown here is derived from an EMBL/GenBank/DDBJ whole genome shotgun (WGS) entry which is preliminary data.</text>
</comment>
<evidence type="ECO:0000259" key="1">
    <source>
        <dbReference type="Pfam" id="PF21834"/>
    </source>
</evidence>
<reference evidence="2" key="1">
    <citation type="journal article" date="2021" name="Front. Microbiol.">
        <title>Comprehensive Comparative Genomics and Phenotyping of Methylobacterium Species.</title>
        <authorList>
            <person name="Alessa O."/>
            <person name="Ogura Y."/>
            <person name="Fujitani Y."/>
            <person name="Takami H."/>
            <person name="Hayashi T."/>
            <person name="Sahin N."/>
            <person name="Tani A."/>
        </authorList>
    </citation>
    <scope>NUCLEOTIDE SEQUENCE</scope>
    <source>
        <strain evidence="2">NBRC 15686</strain>
    </source>
</reference>
<evidence type="ECO:0000313" key="2">
    <source>
        <dbReference type="EMBL" id="GJE66298.1"/>
    </source>
</evidence>
<feature type="domain" description="DUF6894" evidence="1">
    <location>
        <begin position="24"/>
        <end position="90"/>
    </location>
</feature>
<keyword evidence="3" id="KW-1185">Reference proteome</keyword>
<evidence type="ECO:0000313" key="3">
    <source>
        <dbReference type="Proteomes" id="UP001055039"/>
    </source>
</evidence>
<gene>
    <name evidence="2" type="ORF">LNAOJCKE_3516</name>
</gene>
<organism evidence="2 3">
    <name type="scientific">Methylorubrum aminovorans</name>
    <dbReference type="NCBI Taxonomy" id="269069"/>
    <lineage>
        <taxon>Bacteria</taxon>
        <taxon>Pseudomonadati</taxon>
        <taxon>Pseudomonadota</taxon>
        <taxon>Alphaproteobacteria</taxon>
        <taxon>Hyphomicrobiales</taxon>
        <taxon>Methylobacteriaceae</taxon>
        <taxon>Methylorubrum</taxon>
    </lineage>
</organism>
<name>A0ABQ4UGA6_9HYPH</name>
<dbReference type="InterPro" id="IPR054189">
    <property type="entry name" value="DUF6894"/>
</dbReference>
<dbReference type="Pfam" id="PF21834">
    <property type="entry name" value="DUF6894"/>
    <property type="match status" value="1"/>
</dbReference>
<reference evidence="2" key="2">
    <citation type="submission" date="2021-08" db="EMBL/GenBank/DDBJ databases">
        <authorList>
            <person name="Tani A."/>
            <person name="Ola A."/>
            <person name="Ogura Y."/>
            <person name="Katsura K."/>
            <person name="Hayashi T."/>
        </authorList>
    </citation>
    <scope>NUCLEOTIDE SEQUENCE</scope>
    <source>
        <strain evidence="2">NBRC 15686</strain>
    </source>
</reference>
<accession>A0ABQ4UGA6</accession>
<sequence>MVLGPSRPRGPTSRTRRKGWTLPRYYFDIHDDAVVIDINGRDLPDRAAARAEALARGAAFAADPQKLGGSGVVVVTVRDGPDRAVMRLRLVSQIEDVAGG</sequence>
<dbReference type="EMBL" id="BPRC01000013">
    <property type="protein sequence ID" value="GJE66298.1"/>
    <property type="molecule type" value="Genomic_DNA"/>
</dbReference>
<proteinExistence type="predicted"/>